<gene>
    <name evidence="1" type="ORF">FEZ53_06285</name>
</gene>
<protein>
    <submittedName>
        <fullName evidence="1">Uncharacterized protein</fullName>
    </submittedName>
</protein>
<reference evidence="1 2" key="1">
    <citation type="submission" date="2019-05" db="EMBL/GenBank/DDBJ databases">
        <title>The metagenome of a microbial culture collection derived from dairy environment covers the genomic content of the human microbiome.</title>
        <authorList>
            <person name="Roder T."/>
            <person name="Wuthrich D."/>
            <person name="Sattari Z."/>
            <person name="Von Ah U."/>
            <person name="Bar C."/>
            <person name="Ronchi F."/>
            <person name="Macpherson A.J."/>
            <person name="Ganal-Vonarburg S.C."/>
            <person name="Bruggmann R."/>
            <person name="Vergeres G."/>
        </authorList>
    </citation>
    <scope>NUCLEOTIDE SEQUENCE [LARGE SCALE GENOMIC DNA]</scope>
    <source>
        <strain evidence="1 2">FAM 20833</strain>
    </source>
</reference>
<dbReference type="RefSeq" id="WP_138405827.1">
    <property type="nucleotide sequence ID" value="NZ_JAJAGL010000001.1"/>
</dbReference>
<proteinExistence type="predicted"/>
<sequence>MSEIVYLYDGTPITVHFAWNYPKEPYTKIPPYSGINYPIYFNELTQRWVGAEPPLSNSEYADLENAINSQNDKFVELIDKNNQLVKDNATLFEYVSKMLLILTYMKDFTEFPQVVMDNQDIEYFYEKGLFTDFKLRQLVDKGIISSEYYNKLSGDIYPSLDESEG</sequence>
<dbReference type="Proteomes" id="UP000307747">
    <property type="component" value="Unassembled WGS sequence"/>
</dbReference>
<dbReference type="AlphaFoldDB" id="A0A5R9B6J3"/>
<accession>A0A5R9B6J3</accession>
<evidence type="ECO:0000313" key="2">
    <source>
        <dbReference type="Proteomes" id="UP000307747"/>
    </source>
</evidence>
<dbReference type="EMBL" id="VBTJ01000001">
    <property type="protein sequence ID" value="TLP91891.1"/>
    <property type="molecule type" value="Genomic_DNA"/>
</dbReference>
<name>A0A5R9B6J3_STAXY</name>
<organism evidence="1 2">
    <name type="scientific">Staphylococcus xylosus</name>
    <dbReference type="NCBI Taxonomy" id="1288"/>
    <lineage>
        <taxon>Bacteria</taxon>
        <taxon>Bacillati</taxon>
        <taxon>Bacillota</taxon>
        <taxon>Bacilli</taxon>
        <taxon>Bacillales</taxon>
        <taxon>Staphylococcaceae</taxon>
        <taxon>Staphylococcus</taxon>
    </lineage>
</organism>
<evidence type="ECO:0000313" key="1">
    <source>
        <dbReference type="EMBL" id="TLP91891.1"/>
    </source>
</evidence>
<comment type="caution">
    <text evidence="1">The sequence shown here is derived from an EMBL/GenBank/DDBJ whole genome shotgun (WGS) entry which is preliminary data.</text>
</comment>